<dbReference type="InterPro" id="IPR011044">
    <property type="entry name" value="Quino_amine_DH_bsu"/>
</dbReference>
<reference evidence="2" key="1">
    <citation type="journal article" date="2020" name="mSystems">
        <title>Genome- and Community-Level Interaction Insights into Carbon Utilization and Element Cycling Functions of Hydrothermarchaeota in Hydrothermal Sediment.</title>
        <authorList>
            <person name="Zhou Z."/>
            <person name="Liu Y."/>
            <person name="Xu W."/>
            <person name="Pan J."/>
            <person name="Luo Z.H."/>
            <person name="Li M."/>
        </authorList>
    </citation>
    <scope>NUCLEOTIDE SEQUENCE [LARGE SCALE GENOMIC DNA]</scope>
    <source>
        <strain evidence="2">SpSt-579</strain>
    </source>
</reference>
<dbReference type="SUPFAM" id="SSF81606">
    <property type="entry name" value="PP2C-like"/>
    <property type="match status" value="1"/>
</dbReference>
<protein>
    <recommendedName>
        <fullName evidence="3">PPM-type phosphatase domain-containing protein</fullName>
    </recommendedName>
</protein>
<feature type="transmembrane region" description="Helical" evidence="1">
    <location>
        <begin position="384"/>
        <end position="404"/>
    </location>
</feature>
<keyword evidence="1" id="KW-0472">Membrane</keyword>
<keyword evidence="1" id="KW-1133">Transmembrane helix</keyword>
<dbReference type="EMBL" id="DSYQ01000001">
    <property type="protein sequence ID" value="HGT70637.1"/>
    <property type="molecule type" value="Genomic_DNA"/>
</dbReference>
<proteinExistence type="predicted"/>
<keyword evidence="1" id="KW-0812">Transmembrane</keyword>
<gene>
    <name evidence="2" type="ORF">ENT43_00040</name>
</gene>
<name>A0A7C4LZB9_UNCC3</name>
<dbReference type="SUPFAM" id="SSF50969">
    <property type="entry name" value="YVTN repeat-like/Quinoprotein amine dehydrogenase"/>
    <property type="match status" value="1"/>
</dbReference>
<dbReference type="InterPro" id="IPR036457">
    <property type="entry name" value="PPM-type-like_dom_sf"/>
</dbReference>
<dbReference type="Gene3D" id="2.120.10.30">
    <property type="entry name" value="TolB, C-terminal domain"/>
    <property type="match status" value="1"/>
</dbReference>
<dbReference type="AlphaFoldDB" id="A0A7C4LZB9"/>
<accession>A0A7C4LZB9</accession>
<sequence>MSEEKHITKVGKILSRQKNPDRHTLVSIFKPESPEAKKHGVIYMVLEILSSDPTMGRIAKLIEKILIEEYYKNIGDGLGSFESSLKVINEKLSELADEGEIGWIGKINAVIAIFEDDILHITQAGTTEAYMIRDEKIIHITENLSSHAEKQNPLKTFINIVSGNLKLKDKIIISTSEFFYHFSLDDTRRICSRFSPAIAAAYIVKMLRREEIESINTLILEFDEKEKDFNIEDIGKKIISTSEQKIVEGYKNIAPFWKKFLRFSEKGIKSYFEKSKDIYDNKIAPSFNKFTKEASKKVNEKIEKISEKNPKKENNITSEKNQENRDLLYLIPDFKKGKKETKQKITTEDSQQHLFKNSLDKNKFQKTKEIFKKIKTKAKTKGPIFMILGILLIVLLVFSGLISYQKKVATNKRQKIEQSYASIKTKVESAIKANELGDTKKAQELLEEVKIEINEFPSAYMKAEIVALEKQIQESVEKIFNIQRFDSIEPITDFSSLDPTIKLTNIFSINNKIFVIDKERHKAAFYNTESNNPEYLDNLSFDGIGQKVALLNDKNSVAILASEPSSIFIYNSKTNSTEKTKQITDEDWPKARSVSSYLNNIYLLVPDDGQIYKYSSLIGSYSNKNNYILNPSGLDLKNSVDMAIDGSIYVLMNDGNVLKFLAGEKIDYTFTGIPSNANEKEKNKNAKMVSAIRIITDGDMKDIYVADAGAKRILVFDKESGHYKTQYISSKWTDIKDIWVSNNKIYILSGSEIYSIDTK</sequence>
<evidence type="ECO:0000313" key="2">
    <source>
        <dbReference type="EMBL" id="HGT70637.1"/>
    </source>
</evidence>
<organism evidence="2">
    <name type="scientific">candidate division CPR3 bacterium</name>
    <dbReference type="NCBI Taxonomy" id="2268181"/>
    <lineage>
        <taxon>Bacteria</taxon>
        <taxon>Bacteria division CPR3</taxon>
    </lineage>
</organism>
<comment type="caution">
    <text evidence="2">The sequence shown here is derived from an EMBL/GenBank/DDBJ whole genome shotgun (WGS) entry which is preliminary data.</text>
</comment>
<dbReference type="InterPro" id="IPR011042">
    <property type="entry name" value="6-blade_b-propeller_TolB-like"/>
</dbReference>
<evidence type="ECO:0008006" key="3">
    <source>
        <dbReference type="Google" id="ProtNLM"/>
    </source>
</evidence>
<evidence type="ECO:0000256" key="1">
    <source>
        <dbReference type="SAM" id="Phobius"/>
    </source>
</evidence>